<evidence type="ECO:0008006" key="3">
    <source>
        <dbReference type="Google" id="ProtNLM"/>
    </source>
</evidence>
<dbReference type="InterPro" id="IPR007174">
    <property type="entry name" value="Las1"/>
</dbReference>
<dbReference type="PANTHER" id="PTHR15002:SF0">
    <property type="entry name" value="RIBOSOMAL BIOGENESIS PROTEIN LAS1L"/>
    <property type="match status" value="1"/>
</dbReference>
<name>A0ABR0EWE5_ZASCE</name>
<evidence type="ECO:0000313" key="1">
    <source>
        <dbReference type="EMBL" id="KAK4505585.1"/>
    </source>
</evidence>
<reference evidence="1 2" key="1">
    <citation type="journal article" date="2023" name="G3 (Bethesda)">
        <title>A chromosome-level genome assembly of Zasmidium syzygii isolated from banana leaves.</title>
        <authorList>
            <person name="van Westerhoven A.C."/>
            <person name="Mehrabi R."/>
            <person name="Talebi R."/>
            <person name="Steentjes M.B.F."/>
            <person name="Corcolon B."/>
            <person name="Chong P.A."/>
            <person name="Kema G.H.J."/>
            <person name="Seidl M.F."/>
        </authorList>
    </citation>
    <scope>NUCLEOTIDE SEQUENCE [LARGE SCALE GENOMIC DNA]</scope>
    <source>
        <strain evidence="1 2">P124</strain>
    </source>
</reference>
<dbReference type="PANTHER" id="PTHR15002">
    <property type="entry name" value="RIBOSOMAL BIOGENESIS PROTEIN LAS1L"/>
    <property type="match status" value="1"/>
</dbReference>
<organism evidence="1 2">
    <name type="scientific">Zasmidium cellare</name>
    <name type="common">Wine cellar mold</name>
    <name type="synonym">Racodium cellare</name>
    <dbReference type="NCBI Taxonomy" id="395010"/>
    <lineage>
        <taxon>Eukaryota</taxon>
        <taxon>Fungi</taxon>
        <taxon>Dikarya</taxon>
        <taxon>Ascomycota</taxon>
        <taxon>Pezizomycotina</taxon>
        <taxon>Dothideomycetes</taxon>
        <taxon>Dothideomycetidae</taxon>
        <taxon>Mycosphaerellales</taxon>
        <taxon>Mycosphaerellaceae</taxon>
        <taxon>Zasmidium</taxon>
    </lineage>
</organism>
<gene>
    <name evidence="1" type="ORF">PRZ48_003548</name>
</gene>
<dbReference type="Proteomes" id="UP001305779">
    <property type="component" value="Unassembled WGS sequence"/>
</dbReference>
<dbReference type="Pfam" id="PF04031">
    <property type="entry name" value="Las1"/>
    <property type="match status" value="1"/>
</dbReference>
<keyword evidence="2" id="KW-1185">Reference proteome</keyword>
<evidence type="ECO:0000313" key="2">
    <source>
        <dbReference type="Proteomes" id="UP001305779"/>
    </source>
</evidence>
<comment type="caution">
    <text evidence="1">The sequence shown here is derived from an EMBL/GenBank/DDBJ whole genome shotgun (WGS) entry which is preliminary data.</text>
</comment>
<sequence length="423" mass="47634">MAKYTITPWRTQNDLLQVRSQLYTTTTPDHRRHAVDRVMAWKLRGNLPHAVESTALLIDAILHHQTTPSNSIFSIRAVYSAAFTRFVTGFCDIGRSKERSLEPSSMLDIARQIGMPTEFVALRHAATHEELPGVGRLVKAVEDGLGWLWTVYWSRLEEPGSEEVGAVEVEKVKGDARQILRGFRSRRREAVKSRKNRNDLSDVQSTVRASVELFGKSDAKMDAFASVLVEDRLLSPSKRELGASLEGAFMIWDDLLRFINREHNRFVMAVVKALLEGTSLRPGEDADKEAFSLWVTHILQSEAWSLATTTPQKRNLRKDAMSWCCMHPGVWTQRLGRDVLKAEDKDFVEDWRDIFQSSQLVEAAQAIPGSELQAPSPEFLGGDGWPREDGFRRPVALEADDDAELGTWIRAATPFAVPIGVVR</sequence>
<proteinExistence type="predicted"/>
<dbReference type="EMBL" id="JAXOVC010000002">
    <property type="protein sequence ID" value="KAK4505585.1"/>
    <property type="molecule type" value="Genomic_DNA"/>
</dbReference>
<accession>A0ABR0EWE5</accession>
<protein>
    <recommendedName>
        <fullName evidence="3">Las1-domain-containing protein</fullName>
    </recommendedName>
</protein>